<feature type="domain" description="Helix-turn-helix" evidence="1">
    <location>
        <begin position="36"/>
        <end position="85"/>
    </location>
</feature>
<dbReference type="SUPFAM" id="SSF46955">
    <property type="entry name" value="Putative DNA-binding domain"/>
    <property type="match status" value="1"/>
</dbReference>
<dbReference type="PANTHER" id="PTHR34585:SF22">
    <property type="entry name" value="HELIX-TURN-HELIX DOMAIN-CONTAINING PROTEIN"/>
    <property type="match status" value="1"/>
</dbReference>
<evidence type="ECO:0000313" key="3">
    <source>
        <dbReference type="Proteomes" id="UP001596161"/>
    </source>
</evidence>
<dbReference type="InterPro" id="IPR041657">
    <property type="entry name" value="HTH_17"/>
</dbReference>
<dbReference type="Gene3D" id="1.10.1660.10">
    <property type="match status" value="1"/>
</dbReference>
<gene>
    <name evidence="2" type="ORF">ACFPIB_12225</name>
</gene>
<name>A0ABW0EDQ3_9BACT</name>
<dbReference type="Proteomes" id="UP001596161">
    <property type="component" value="Unassembled WGS sequence"/>
</dbReference>
<dbReference type="InterPro" id="IPR009061">
    <property type="entry name" value="DNA-bd_dom_put_sf"/>
</dbReference>
<dbReference type="Pfam" id="PF12728">
    <property type="entry name" value="HTH_17"/>
    <property type="match status" value="1"/>
</dbReference>
<sequence length="92" mass="11351">MEIIVMQNEAYRELVKETYRYLENLFRKQQEKPNEWLDNQHLMKQLKVSKRTLQNWRDQGLISFSQIGSKIYYNQKDIDTFLEKHINKSFNH</sequence>
<organism evidence="2 3">
    <name type="scientific">Adhaeribacter terreus</name>
    <dbReference type="NCBI Taxonomy" id="529703"/>
    <lineage>
        <taxon>Bacteria</taxon>
        <taxon>Pseudomonadati</taxon>
        <taxon>Bacteroidota</taxon>
        <taxon>Cytophagia</taxon>
        <taxon>Cytophagales</taxon>
        <taxon>Hymenobacteraceae</taxon>
        <taxon>Adhaeribacter</taxon>
    </lineage>
</organism>
<evidence type="ECO:0000313" key="2">
    <source>
        <dbReference type="EMBL" id="MFC5271383.1"/>
    </source>
</evidence>
<reference evidence="3" key="1">
    <citation type="journal article" date="2019" name="Int. J. Syst. Evol. Microbiol.">
        <title>The Global Catalogue of Microorganisms (GCM) 10K type strain sequencing project: providing services to taxonomists for standard genome sequencing and annotation.</title>
        <authorList>
            <consortium name="The Broad Institute Genomics Platform"/>
            <consortium name="The Broad Institute Genome Sequencing Center for Infectious Disease"/>
            <person name="Wu L."/>
            <person name="Ma J."/>
        </authorList>
    </citation>
    <scope>NUCLEOTIDE SEQUENCE [LARGE SCALE GENOMIC DNA]</scope>
    <source>
        <strain evidence="3">KACC 12602</strain>
    </source>
</reference>
<dbReference type="PANTHER" id="PTHR34585">
    <property type="match status" value="1"/>
</dbReference>
<accession>A0ABW0EDQ3</accession>
<dbReference type="RefSeq" id="WP_378017747.1">
    <property type="nucleotide sequence ID" value="NZ_JBHSKT010000007.1"/>
</dbReference>
<proteinExistence type="predicted"/>
<dbReference type="EMBL" id="JBHSKT010000007">
    <property type="protein sequence ID" value="MFC5271383.1"/>
    <property type="molecule type" value="Genomic_DNA"/>
</dbReference>
<keyword evidence="3" id="KW-1185">Reference proteome</keyword>
<evidence type="ECO:0000259" key="1">
    <source>
        <dbReference type="Pfam" id="PF12728"/>
    </source>
</evidence>
<protein>
    <submittedName>
        <fullName evidence="2">Helix-turn-helix domain-containing protein</fullName>
    </submittedName>
</protein>
<comment type="caution">
    <text evidence="2">The sequence shown here is derived from an EMBL/GenBank/DDBJ whole genome shotgun (WGS) entry which is preliminary data.</text>
</comment>